<dbReference type="PANTHER" id="PTHR30237:SF2">
    <property type="entry name" value="MUREIN TETRAPEPTIDE CARBOXYPEPTIDASE"/>
    <property type="match status" value="1"/>
</dbReference>
<evidence type="ECO:0000256" key="5">
    <source>
        <dbReference type="ARBA" id="ARBA00022825"/>
    </source>
</evidence>
<dbReference type="InterPro" id="IPR003507">
    <property type="entry name" value="S66_fam"/>
</dbReference>
<dbReference type="InterPro" id="IPR027461">
    <property type="entry name" value="Carboxypeptidase_A_C_sf"/>
</dbReference>
<evidence type="ECO:0000256" key="3">
    <source>
        <dbReference type="ARBA" id="ARBA00022670"/>
    </source>
</evidence>
<dbReference type="PANTHER" id="PTHR30237">
    <property type="entry name" value="MURAMOYLTETRAPEPTIDE CARBOXYPEPTIDASE"/>
    <property type="match status" value="1"/>
</dbReference>
<evidence type="ECO:0000256" key="4">
    <source>
        <dbReference type="ARBA" id="ARBA00022801"/>
    </source>
</evidence>
<dbReference type="InterPro" id="IPR029062">
    <property type="entry name" value="Class_I_gatase-like"/>
</dbReference>
<evidence type="ECO:0000259" key="7">
    <source>
        <dbReference type="Pfam" id="PF17676"/>
    </source>
</evidence>
<keyword evidence="2" id="KW-0121">Carboxypeptidase</keyword>
<dbReference type="AlphaFoldDB" id="A0A3E3E572"/>
<dbReference type="GO" id="GO:0008236">
    <property type="term" value="F:serine-type peptidase activity"/>
    <property type="evidence" value="ECO:0007669"/>
    <property type="project" value="UniProtKB-KW"/>
</dbReference>
<dbReference type="Gene3D" id="3.50.30.60">
    <property type="entry name" value="LD-carboxypeptidase A C-terminal domain-like"/>
    <property type="match status" value="1"/>
</dbReference>
<dbReference type="InterPro" id="IPR040921">
    <property type="entry name" value="Peptidase_S66C"/>
</dbReference>
<accession>A0A3E3E572</accession>
<evidence type="ECO:0000313" key="8">
    <source>
        <dbReference type="EMBL" id="RGD76819.1"/>
    </source>
</evidence>
<name>A0A3E3E572_9FIRM</name>
<evidence type="ECO:0000256" key="1">
    <source>
        <dbReference type="ARBA" id="ARBA00010233"/>
    </source>
</evidence>
<dbReference type="InterPro" id="IPR027478">
    <property type="entry name" value="LdcA_N"/>
</dbReference>
<dbReference type="SUPFAM" id="SSF141986">
    <property type="entry name" value="LD-carboxypeptidase A C-terminal domain-like"/>
    <property type="match status" value="1"/>
</dbReference>
<dbReference type="STRING" id="1123313.GCA_000420345_01704"/>
<keyword evidence="3" id="KW-0645">Protease</keyword>
<comment type="caution">
    <text evidence="8">The sequence shown here is derived from an EMBL/GenBank/DDBJ whole genome shotgun (WGS) entry which is preliminary data.</text>
</comment>
<gene>
    <name evidence="8" type="ORF">DXC78_05115</name>
</gene>
<feature type="domain" description="LD-carboxypeptidase N-terminal" evidence="6">
    <location>
        <begin position="32"/>
        <end position="133"/>
    </location>
</feature>
<dbReference type="Gene3D" id="3.40.50.10740">
    <property type="entry name" value="Class I glutamine amidotransferase-like"/>
    <property type="match status" value="1"/>
</dbReference>
<feature type="domain" description="LD-carboxypeptidase C-terminal" evidence="7">
    <location>
        <begin position="169"/>
        <end position="271"/>
    </location>
</feature>
<evidence type="ECO:0008006" key="10">
    <source>
        <dbReference type="Google" id="ProtNLM"/>
    </source>
</evidence>
<keyword evidence="4" id="KW-0378">Hydrolase</keyword>
<dbReference type="SUPFAM" id="SSF52317">
    <property type="entry name" value="Class I glutamine amidotransferase-like"/>
    <property type="match status" value="1"/>
</dbReference>
<evidence type="ECO:0000313" key="9">
    <source>
        <dbReference type="Proteomes" id="UP000260721"/>
    </source>
</evidence>
<reference evidence="8 9" key="1">
    <citation type="submission" date="2018-08" db="EMBL/GenBank/DDBJ databases">
        <title>A genome reference for cultivated species of the human gut microbiota.</title>
        <authorList>
            <person name="Zou Y."/>
            <person name="Xue W."/>
            <person name="Luo G."/>
        </authorList>
    </citation>
    <scope>NUCLEOTIDE SEQUENCE [LARGE SCALE GENOMIC DNA]</scope>
    <source>
        <strain evidence="8 9">TF08-11</strain>
    </source>
</reference>
<keyword evidence="5" id="KW-0720">Serine protease</keyword>
<dbReference type="Pfam" id="PF17676">
    <property type="entry name" value="Peptidase_S66C"/>
    <property type="match status" value="1"/>
</dbReference>
<dbReference type="Pfam" id="PF02016">
    <property type="entry name" value="Peptidase_S66"/>
    <property type="match status" value="1"/>
</dbReference>
<protein>
    <recommendedName>
        <fullName evidence="10">LD-carboxypeptidase</fullName>
    </recommendedName>
</protein>
<organism evidence="8 9">
    <name type="scientific">Faecalicoccus pleomorphus</name>
    <dbReference type="NCBI Taxonomy" id="1323"/>
    <lineage>
        <taxon>Bacteria</taxon>
        <taxon>Bacillati</taxon>
        <taxon>Bacillota</taxon>
        <taxon>Erysipelotrichia</taxon>
        <taxon>Erysipelotrichales</taxon>
        <taxon>Erysipelotrichaceae</taxon>
        <taxon>Faecalicoccus</taxon>
    </lineage>
</organism>
<dbReference type="GO" id="GO:0004180">
    <property type="term" value="F:carboxypeptidase activity"/>
    <property type="evidence" value="ECO:0007669"/>
    <property type="project" value="UniProtKB-KW"/>
</dbReference>
<dbReference type="GO" id="GO:0006508">
    <property type="term" value="P:proteolysis"/>
    <property type="evidence" value="ECO:0007669"/>
    <property type="project" value="UniProtKB-KW"/>
</dbReference>
<evidence type="ECO:0000259" key="6">
    <source>
        <dbReference type="Pfam" id="PF02016"/>
    </source>
</evidence>
<sequence length="276" mass="31734">MFIPFLCFLSLRWYHYTILKRSVKESTMPSKIGICRLSNPVYPESIENVCQALEKEGHLVKITPYLSEDVDGKTRAAHLNRWFQEDFDFIFDVSGGDIANECIPYIDLLAYQKSPCIFCGYSDLTCVLNALGLKKKTLLFQVRHHEPMQEVLDLANKDFSIAYTDQAYIGGNIRCFLKLAGTEYFPNLEGRSLFLESYSGNRYRIRSYLAQLEMMHVFSSIDSLLLGQFTELDQNQDREWLIDWGRQFNIPVSHTSLIGHAPTSKALWIGQDSVTL</sequence>
<evidence type="ECO:0000256" key="2">
    <source>
        <dbReference type="ARBA" id="ARBA00022645"/>
    </source>
</evidence>
<proteinExistence type="inferred from homology"/>
<dbReference type="Proteomes" id="UP000260721">
    <property type="component" value="Unassembled WGS sequence"/>
</dbReference>
<comment type="similarity">
    <text evidence="1">Belongs to the peptidase S66 family.</text>
</comment>
<dbReference type="InterPro" id="IPR040449">
    <property type="entry name" value="Peptidase_S66_N"/>
</dbReference>
<dbReference type="EMBL" id="QUSK01000009">
    <property type="protein sequence ID" value="RGD76819.1"/>
    <property type="molecule type" value="Genomic_DNA"/>
</dbReference>